<keyword evidence="2" id="KW-1185">Reference proteome</keyword>
<reference evidence="1 2" key="1">
    <citation type="submission" date="2020-07" db="EMBL/GenBank/DDBJ databases">
        <title>Draft whole-genome sequence of Heliobacterium chlorum DSM 3682, type strain.</title>
        <authorList>
            <person name="Kyndt J.A."/>
            <person name="Meyer T.E."/>
            <person name="Imhoff J.F."/>
        </authorList>
    </citation>
    <scope>NUCLEOTIDE SEQUENCE [LARGE SCALE GENOMIC DNA]</scope>
    <source>
        <strain evidence="1 2">DSM 3682</strain>
    </source>
</reference>
<protein>
    <submittedName>
        <fullName evidence="1">Uncharacterized protein</fullName>
    </submittedName>
</protein>
<comment type="caution">
    <text evidence="1">The sequence shown here is derived from an EMBL/GenBank/DDBJ whole genome shotgun (WGS) entry which is preliminary data.</text>
</comment>
<dbReference type="RefSeq" id="WP_207732434.1">
    <property type="nucleotide sequence ID" value="NZ_JACVHF010000085.1"/>
</dbReference>
<organism evidence="1 2">
    <name type="scientific">Heliobacterium chlorum</name>
    <dbReference type="NCBI Taxonomy" id="2698"/>
    <lineage>
        <taxon>Bacteria</taxon>
        <taxon>Bacillati</taxon>
        <taxon>Bacillota</taxon>
        <taxon>Clostridia</taxon>
        <taxon>Eubacteriales</taxon>
        <taxon>Heliobacteriaceae</taxon>
        <taxon>Heliobacterium</taxon>
    </lineage>
</organism>
<name>A0ABR7T8U4_HELCL</name>
<feature type="non-terminal residue" evidence="1">
    <location>
        <position position="1"/>
    </location>
</feature>
<proteinExistence type="predicted"/>
<accession>A0ABR7T8U4</accession>
<gene>
    <name evidence="1" type="ORF">H1S01_20115</name>
</gene>
<sequence length="165" mass="17617">DVDFVVLEYPGDVIIETNLSVNGGSMWQGWQTATNGGPVPGLATGMNLLDVTIQVRQTLTTDVPISPKLNGFCLMIEGERPAIPSVGSSLQVLPKNQAKSVTAKIKTSVDGVTYSAWQTVNMGQVISVPYPGFFKLANYGGPIRYLNSKMPLEESITVCGEVIVA</sequence>
<dbReference type="EMBL" id="JACVHF010000085">
    <property type="protein sequence ID" value="MBC9786732.1"/>
    <property type="molecule type" value="Genomic_DNA"/>
</dbReference>
<evidence type="ECO:0000313" key="2">
    <source>
        <dbReference type="Proteomes" id="UP000617402"/>
    </source>
</evidence>
<evidence type="ECO:0000313" key="1">
    <source>
        <dbReference type="EMBL" id="MBC9786732.1"/>
    </source>
</evidence>
<dbReference type="Proteomes" id="UP000617402">
    <property type="component" value="Unassembled WGS sequence"/>
</dbReference>